<dbReference type="PROSITE" id="PS50110">
    <property type="entry name" value="RESPONSE_REGULATORY"/>
    <property type="match status" value="1"/>
</dbReference>
<comment type="caution">
    <text evidence="8">The sequence shown here is derived from an EMBL/GenBank/DDBJ whole genome shotgun (WGS) entry which is preliminary data.</text>
</comment>
<keyword evidence="4" id="KW-0804">Transcription</keyword>
<dbReference type="InterPro" id="IPR001789">
    <property type="entry name" value="Sig_transdc_resp-reg_receiver"/>
</dbReference>
<keyword evidence="1 5" id="KW-0597">Phosphoprotein</keyword>
<evidence type="ECO:0000256" key="1">
    <source>
        <dbReference type="ARBA" id="ARBA00022553"/>
    </source>
</evidence>
<dbReference type="PANTHER" id="PTHR43214:SF24">
    <property type="entry name" value="TRANSCRIPTIONAL REGULATORY PROTEIN NARL-RELATED"/>
    <property type="match status" value="1"/>
</dbReference>
<dbReference type="InterPro" id="IPR039420">
    <property type="entry name" value="WalR-like"/>
</dbReference>
<keyword evidence="2" id="KW-0805">Transcription regulation</keyword>
<feature type="domain" description="HTH luxR-type" evidence="6">
    <location>
        <begin position="156"/>
        <end position="221"/>
    </location>
</feature>
<dbReference type="InterPro" id="IPR016032">
    <property type="entry name" value="Sig_transdc_resp-reg_C-effctor"/>
</dbReference>
<organism evidence="8 9">
    <name type="scientific">Dermatophilus congolensis</name>
    <dbReference type="NCBI Taxonomy" id="1863"/>
    <lineage>
        <taxon>Bacteria</taxon>
        <taxon>Bacillati</taxon>
        <taxon>Actinomycetota</taxon>
        <taxon>Actinomycetes</taxon>
        <taxon>Micrococcales</taxon>
        <taxon>Dermatophilaceae</taxon>
        <taxon>Dermatophilus</taxon>
    </lineage>
</organism>
<dbReference type="CDD" id="cd17535">
    <property type="entry name" value="REC_NarL-like"/>
    <property type="match status" value="1"/>
</dbReference>
<dbReference type="PRINTS" id="PR00038">
    <property type="entry name" value="HTHLUXR"/>
</dbReference>
<gene>
    <name evidence="8" type="primary">vraR</name>
    <name evidence="8" type="ORF">NCTC7915_00200</name>
</gene>
<evidence type="ECO:0000259" key="7">
    <source>
        <dbReference type="PROSITE" id="PS50110"/>
    </source>
</evidence>
<dbReference type="PROSITE" id="PS50043">
    <property type="entry name" value="HTH_LUXR_2"/>
    <property type="match status" value="1"/>
</dbReference>
<proteinExistence type="predicted"/>
<dbReference type="SUPFAM" id="SSF52172">
    <property type="entry name" value="CheY-like"/>
    <property type="match status" value="1"/>
</dbReference>
<dbReference type="RefSeq" id="WP_115029212.1">
    <property type="nucleotide sequence ID" value="NZ_UFYA01000001.1"/>
</dbReference>
<evidence type="ECO:0000256" key="5">
    <source>
        <dbReference type="PROSITE-ProRule" id="PRU00169"/>
    </source>
</evidence>
<evidence type="ECO:0000256" key="4">
    <source>
        <dbReference type="ARBA" id="ARBA00023163"/>
    </source>
</evidence>
<dbReference type="EMBL" id="UFYA01000001">
    <property type="protein sequence ID" value="STD04128.1"/>
    <property type="molecule type" value="Genomic_DNA"/>
</dbReference>
<reference evidence="8 9" key="1">
    <citation type="submission" date="2018-06" db="EMBL/GenBank/DDBJ databases">
        <authorList>
            <consortium name="Pathogen Informatics"/>
            <person name="Doyle S."/>
        </authorList>
    </citation>
    <scope>NUCLEOTIDE SEQUENCE [LARGE SCALE GENOMIC DNA]</scope>
    <source>
        <strain evidence="8 9">NCTC7915</strain>
    </source>
</reference>
<dbReference type="PROSITE" id="PS00622">
    <property type="entry name" value="HTH_LUXR_1"/>
    <property type="match status" value="1"/>
</dbReference>
<evidence type="ECO:0000256" key="2">
    <source>
        <dbReference type="ARBA" id="ARBA00023015"/>
    </source>
</evidence>
<dbReference type="GO" id="GO:0006355">
    <property type="term" value="P:regulation of DNA-templated transcription"/>
    <property type="evidence" value="ECO:0007669"/>
    <property type="project" value="InterPro"/>
</dbReference>
<dbReference type="InterPro" id="IPR011006">
    <property type="entry name" value="CheY-like_superfamily"/>
</dbReference>
<sequence length="232" mass="24563">MSEPIRVAVVDDQPLLVSAFSALIDNQPDMHIVGTATDGAAAVTLLETTTVDVVLMDIRMPHLDGVEATRRILAHATEHVNVLILTTFNIDELVLAAISAGARGFLLKDAEPTEVLDAIRAVHRGEAVIAAQATPALLAALHTPTNIPTTPSNNERHTAIAALTPREIDVLRLIAQGLTNTEIASELFIAHTTVKTHVGNLLLKLNARDRVALVILAHSVGLSGSPGTVPIR</sequence>
<protein>
    <submittedName>
        <fullName evidence="8">Response regulator protein vraR</fullName>
    </submittedName>
</protein>
<evidence type="ECO:0000256" key="3">
    <source>
        <dbReference type="ARBA" id="ARBA00023125"/>
    </source>
</evidence>
<feature type="modified residue" description="4-aspartylphosphate" evidence="5">
    <location>
        <position position="57"/>
    </location>
</feature>
<dbReference type="CDD" id="cd06170">
    <property type="entry name" value="LuxR_C_like"/>
    <property type="match status" value="1"/>
</dbReference>
<name>A0AA46BLI2_9MICO</name>
<dbReference type="AlphaFoldDB" id="A0AA46BLI2"/>
<evidence type="ECO:0000313" key="9">
    <source>
        <dbReference type="Proteomes" id="UP000254118"/>
    </source>
</evidence>
<feature type="domain" description="Response regulatory" evidence="7">
    <location>
        <begin position="6"/>
        <end position="123"/>
    </location>
</feature>
<evidence type="ECO:0000259" key="6">
    <source>
        <dbReference type="PROSITE" id="PS50043"/>
    </source>
</evidence>
<dbReference type="Pfam" id="PF00196">
    <property type="entry name" value="GerE"/>
    <property type="match status" value="1"/>
</dbReference>
<dbReference type="SUPFAM" id="SSF46894">
    <property type="entry name" value="C-terminal effector domain of the bipartite response regulators"/>
    <property type="match status" value="1"/>
</dbReference>
<dbReference type="GO" id="GO:0003677">
    <property type="term" value="F:DNA binding"/>
    <property type="evidence" value="ECO:0007669"/>
    <property type="project" value="UniProtKB-KW"/>
</dbReference>
<dbReference type="SMART" id="SM00448">
    <property type="entry name" value="REC"/>
    <property type="match status" value="1"/>
</dbReference>
<accession>A0AA46BLI2</accession>
<dbReference type="SMART" id="SM00421">
    <property type="entry name" value="HTH_LUXR"/>
    <property type="match status" value="1"/>
</dbReference>
<keyword evidence="3" id="KW-0238">DNA-binding</keyword>
<evidence type="ECO:0000313" key="8">
    <source>
        <dbReference type="EMBL" id="STD04128.1"/>
    </source>
</evidence>
<dbReference type="Pfam" id="PF00072">
    <property type="entry name" value="Response_reg"/>
    <property type="match status" value="1"/>
</dbReference>
<dbReference type="GO" id="GO:0000160">
    <property type="term" value="P:phosphorelay signal transduction system"/>
    <property type="evidence" value="ECO:0007669"/>
    <property type="project" value="InterPro"/>
</dbReference>
<dbReference type="PANTHER" id="PTHR43214">
    <property type="entry name" value="TWO-COMPONENT RESPONSE REGULATOR"/>
    <property type="match status" value="1"/>
</dbReference>
<dbReference type="InterPro" id="IPR000792">
    <property type="entry name" value="Tscrpt_reg_LuxR_C"/>
</dbReference>
<dbReference type="Gene3D" id="3.40.50.2300">
    <property type="match status" value="1"/>
</dbReference>
<dbReference type="Proteomes" id="UP000254118">
    <property type="component" value="Unassembled WGS sequence"/>
</dbReference>
<dbReference type="InterPro" id="IPR058245">
    <property type="entry name" value="NreC/VraR/RcsB-like_REC"/>
</dbReference>